<dbReference type="UniPathway" id="UPA00661"/>
<accession>A0A1B2JE30</accession>
<feature type="domain" description="Acyl-coenzyme A oxidase N-terminal" evidence="17">
    <location>
        <begin position="26"/>
        <end position="137"/>
    </location>
</feature>
<keyword evidence="9" id="KW-0560">Oxidoreductase</keyword>
<evidence type="ECO:0000256" key="10">
    <source>
        <dbReference type="ARBA" id="ARBA00023098"/>
    </source>
</evidence>
<dbReference type="Proteomes" id="UP000094565">
    <property type="component" value="Chromosome 3"/>
</dbReference>
<dbReference type="Pfam" id="PF02770">
    <property type="entry name" value="Acyl-CoA_dh_M"/>
    <property type="match status" value="1"/>
</dbReference>
<comment type="subcellular location">
    <subcellularLocation>
        <location evidence="3">Peroxisome</location>
    </subcellularLocation>
</comment>
<dbReference type="OrthoDB" id="538336at2759"/>
<dbReference type="InterPro" id="IPR012258">
    <property type="entry name" value="Acyl-CoA_oxidase"/>
</dbReference>
<dbReference type="Pfam" id="PF14749">
    <property type="entry name" value="Acyl-CoA_ox_N"/>
    <property type="match status" value="1"/>
</dbReference>
<organism evidence="19 20">
    <name type="scientific">Komagataella pastoris</name>
    <name type="common">Yeast</name>
    <name type="synonym">Pichia pastoris</name>
    <dbReference type="NCBI Taxonomy" id="4922"/>
    <lineage>
        <taxon>Eukaryota</taxon>
        <taxon>Fungi</taxon>
        <taxon>Dikarya</taxon>
        <taxon>Ascomycota</taxon>
        <taxon>Saccharomycotina</taxon>
        <taxon>Pichiomycetes</taxon>
        <taxon>Pichiales</taxon>
        <taxon>Pichiaceae</taxon>
        <taxon>Komagataella</taxon>
    </lineage>
</organism>
<dbReference type="GO" id="GO:0033540">
    <property type="term" value="P:fatty acid beta-oxidation using acyl-CoA oxidase"/>
    <property type="evidence" value="ECO:0007669"/>
    <property type="project" value="UniProtKB-UniPathway"/>
</dbReference>
<evidence type="ECO:0000256" key="6">
    <source>
        <dbReference type="ARBA" id="ARBA00022630"/>
    </source>
</evidence>
<dbReference type="AlphaFoldDB" id="A0A1B2JE30"/>
<feature type="binding site" evidence="14">
    <location>
        <position position="195"/>
    </location>
    <ligand>
        <name>FAD</name>
        <dbReference type="ChEBI" id="CHEBI:57692"/>
    </ligand>
</feature>
<dbReference type="Gene3D" id="2.40.110.10">
    <property type="entry name" value="Butyryl-CoA Dehydrogenase, subunit A, domain 2"/>
    <property type="match status" value="1"/>
</dbReference>
<keyword evidence="7 12" id="KW-0274">FAD</keyword>
<evidence type="ECO:0000313" key="19">
    <source>
        <dbReference type="EMBL" id="ANZ76334.1"/>
    </source>
</evidence>
<dbReference type="InterPro" id="IPR055060">
    <property type="entry name" value="ACOX_C_alpha1"/>
</dbReference>
<evidence type="ECO:0000256" key="13">
    <source>
        <dbReference type="PIRSR" id="PIRSR000168-1"/>
    </source>
</evidence>
<dbReference type="FunFam" id="1.20.140.10:FF:000015">
    <property type="entry name" value="Acyl-coenzyme A oxidase"/>
    <property type="match status" value="1"/>
</dbReference>
<evidence type="ECO:0000313" key="20">
    <source>
        <dbReference type="Proteomes" id="UP000094565"/>
    </source>
</evidence>
<evidence type="ECO:0000256" key="5">
    <source>
        <dbReference type="ARBA" id="ARBA00006288"/>
    </source>
</evidence>
<sequence length="703" mass="78467">MFKIESIKSQSPQVAIDKERKATKFDITKMFEFLESGKDEAALTKSLMQQIERDTILKTNASYYDLTKDQHRELTAQKIARLATYIEKDAPFFENFQKRLNLIAIVDPQLGTRVGVHLGLFLSAIRGNGTEEQFKYWAFERGAAYLKDVYGCFGMTELAHGSNVAGLETTATFDPKTKEFEINTPHLGATKWWIGGAAHSANHCVVYARLIVSGKDYGVKTFVVPIRDRNHNLHSGVAIGDIGAKMGRDGIDNGWIQFTNVRIPMNYMLSKFTKVDPETGDVEVPPLEQLAYGALLGGRVTMVTDSFRMAQRFITIALRYSVGRRQFGAKNSREELKLIDYPLHQRRLLPYLALTYALSISSFDLSQTYDSVLSNLDAAGKSQDFAKLGQAIAGLKNLFCASASLKSTATWYVAQLIDECRQACGGHGYSSYSGFGKAYNDWVVQCTWEGDNNILASNAGRIIVQSIIKLQEKEKKIKGDLSYLNGISNIDKNTILLPDKPSMTNLSKLINAYQGTIIRLGVRCAESIGSKKSTWDDIASQRVVLSKLNAVLYMLQHLVLKIKQLGDEEAHKQYLVQIAALFATSQIEMNFASYFLQFKAIGSLEPVADVVSELCLSVRDQVIGLTDSFQFSDYFINSALGSHSGDIYNTYFDTVNNLNNPQVRDGKAAYSEALEAMLRRDSLEVRECFEKSDKVLKKLAPKI</sequence>
<evidence type="ECO:0000256" key="11">
    <source>
        <dbReference type="ARBA" id="ARBA00023140"/>
    </source>
</evidence>
<evidence type="ECO:0000256" key="9">
    <source>
        <dbReference type="ARBA" id="ARBA00023002"/>
    </source>
</evidence>
<feature type="binding site" evidence="14">
    <location>
        <position position="156"/>
    </location>
    <ligand>
        <name>FAD</name>
        <dbReference type="ChEBI" id="CHEBI:57692"/>
    </ligand>
</feature>
<dbReference type="Pfam" id="PF01756">
    <property type="entry name" value="ACOX"/>
    <property type="match status" value="1"/>
</dbReference>
<keyword evidence="11" id="KW-0576">Peroxisome</keyword>
<evidence type="ECO:0000259" key="18">
    <source>
        <dbReference type="Pfam" id="PF22924"/>
    </source>
</evidence>
<evidence type="ECO:0000259" key="17">
    <source>
        <dbReference type="Pfam" id="PF14749"/>
    </source>
</evidence>
<protein>
    <recommendedName>
        <fullName evidence="12">Acyl-coenzyme A oxidase</fullName>
    </recommendedName>
</protein>
<evidence type="ECO:0000256" key="4">
    <source>
        <dbReference type="ARBA" id="ARBA00004846"/>
    </source>
</evidence>
<dbReference type="SUPFAM" id="SSF47203">
    <property type="entry name" value="Acyl-CoA dehydrogenase C-terminal domain-like"/>
    <property type="match status" value="2"/>
</dbReference>
<gene>
    <name evidence="19" type="primary">POX1</name>
    <name evidence="19" type="ORF">ATY40_BA7504098</name>
</gene>
<feature type="domain" description="Acyl-CoA oxidase C-terminal" evidence="15">
    <location>
        <begin position="505"/>
        <end position="678"/>
    </location>
</feature>
<evidence type="ECO:0000256" key="12">
    <source>
        <dbReference type="PIRNR" id="PIRNR000168"/>
    </source>
</evidence>
<comment type="cofactor">
    <cofactor evidence="2">
        <name>FAD</name>
        <dbReference type="ChEBI" id="CHEBI:57692"/>
    </cofactor>
</comment>
<reference evidence="19 20" key="1">
    <citation type="submission" date="2016-02" db="EMBL/GenBank/DDBJ databases">
        <title>Comparative genomic and transcriptomic foundation for Pichia pastoris.</title>
        <authorList>
            <person name="Love K.R."/>
            <person name="Shah K.A."/>
            <person name="Whittaker C.A."/>
            <person name="Wu J."/>
            <person name="Bartlett M.C."/>
            <person name="Ma D."/>
            <person name="Leeson R.L."/>
            <person name="Priest M."/>
            <person name="Young S.K."/>
            <person name="Love J.C."/>
        </authorList>
    </citation>
    <scope>NUCLEOTIDE SEQUENCE [LARGE SCALE GENOMIC DNA]</scope>
    <source>
        <strain evidence="19 20">ATCC 28485</strain>
    </source>
</reference>
<dbReference type="GO" id="GO:0005504">
    <property type="term" value="F:fatty acid binding"/>
    <property type="evidence" value="ECO:0007669"/>
    <property type="project" value="TreeGrafter"/>
</dbReference>
<evidence type="ECO:0000256" key="8">
    <source>
        <dbReference type="ARBA" id="ARBA00022832"/>
    </source>
</evidence>
<feature type="domain" description="Acyl-CoA oxidase/dehydrogenase middle" evidence="16">
    <location>
        <begin position="152"/>
        <end position="261"/>
    </location>
</feature>
<dbReference type="PANTHER" id="PTHR10909">
    <property type="entry name" value="ELECTRON TRANSPORT OXIDOREDUCTASE"/>
    <property type="match status" value="1"/>
</dbReference>
<dbReference type="InterPro" id="IPR046373">
    <property type="entry name" value="Acyl-CoA_Oxase/DH_mid-dom_sf"/>
</dbReference>
<dbReference type="Gene3D" id="1.10.540.10">
    <property type="entry name" value="Acyl-CoA dehydrogenase/oxidase, N-terminal domain"/>
    <property type="match status" value="1"/>
</dbReference>
<comment type="catalytic activity">
    <reaction evidence="1">
        <text>a 2,3-saturated acyl-CoA + O2 = a (2E)-enoyl-CoA + H2O2</text>
        <dbReference type="Rhea" id="RHEA:38959"/>
        <dbReference type="ChEBI" id="CHEBI:15379"/>
        <dbReference type="ChEBI" id="CHEBI:16240"/>
        <dbReference type="ChEBI" id="CHEBI:58856"/>
        <dbReference type="ChEBI" id="CHEBI:65111"/>
        <dbReference type="EC" id="1.3.3.6"/>
    </reaction>
</comment>
<dbReference type="EMBL" id="CP014586">
    <property type="protein sequence ID" value="ANZ76334.1"/>
    <property type="molecule type" value="Genomic_DNA"/>
</dbReference>
<keyword evidence="6 12" id="KW-0285">Flavoprotein</keyword>
<dbReference type="PIRSF" id="PIRSF000168">
    <property type="entry name" value="Acyl-CoA_oxidase"/>
    <property type="match status" value="1"/>
</dbReference>
<dbReference type="FunFam" id="1.10.540.10:FF:000018">
    <property type="entry name" value="Acyl-coenzyme A oxidase"/>
    <property type="match status" value="1"/>
</dbReference>
<dbReference type="GO" id="GO:0005777">
    <property type="term" value="C:peroxisome"/>
    <property type="evidence" value="ECO:0007669"/>
    <property type="project" value="UniProtKB-SubCell"/>
</dbReference>
<evidence type="ECO:0000256" key="2">
    <source>
        <dbReference type="ARBA" id="ARBA00001974"/>
    </source>
</evidence>
<evidence type="ECO:0000256" key="7">
    <source>
        <dbReference type="ARBA" id="ARBA00022827"/>
    </source>
</evidence>
<feature type="domain" description="Acyl-CoA oxidase C-alpha1" evidence="18">
    <location>
        <begin position="292"/>
        <end position="463"/>
    </location>
</feature>
<comment type="similarity">
    <text evidence="5 12">Belongs to the acyl-CoA oxidase family.</text>
</comment>
<dbReference type="InterPro" id="IPR006091">
    <property type="entry name" value="Acyl-CoA_Oxase/DH_mid-dom"/>
</dbReference>
<dbReference type="InterPro" id="IPR036250">
    <property type="entry name" value="AcylCo_DH-like_C"/>
</dbReference>
<feature type="active site" description="Proton acceptor" evidence="13">
    <location>
        <position position="449"/>
    </location>
</feature>
<dbReference type="GO" id="GO:0003997">
    <property type="term" value="F:acyl-CoA oxidase activity"/>
    <property type="evidence" value="ECO:0007669"/>
    <property type="project" value="UniProtKB-EC"/>
</dbReference>
<proteinExistence type="inferred from homology"/>
<dbReference type="InterPro" id="IPR002655">
    <property type="entry name" value="Acyl-CoA_oxidase_C"/>
</dbReference>
<dbReference type="InterPro" id="IPR009100">
    <property type="entry name" value="AcylCoA_DH/oxidase_NM_dom_sf"/>
</dbReference>
<name>A0A1B2JE30_PICPA</name>
<dbReference type="InterPro" id="IPR029320">
    <property type="entry name" value="Acyl-CoA_ox_N"/>
</dbReference>
<evidence type="ECO:0000256" key="1">
    <source>
        <dbReference type="ARBA" id="ARBA00001201"/>
    </source>
</evidence>
<evidence type="ECO:0000256" key="3">
    <source>
        <dbReference type="ARBA" id="ARBA00004275"/>
    </source>
</evidence>
<comment type="pathway">
    <text evidence="4">Lipid metabolism; peroxisomal fatty acid beta-oxidation.</text>
</comment>
<keyword evidence="10" id="KW-0443">Lipid metabolism</keyword>
<dbReference type="Gene3D" id="1.20.140.10">
    <property type="entry name" value="Butyryl-CoA Dehydrogenase, subunit A, domain 3"/>
    <property type="match status" value="2"/>
</dbReference>
<evidence type="ECO:0000259" key="16">
    <source>
        <dbReference type="Pfam" id="PF02770"/>
    </source>
</evidence>
<evidence type="ECO:0000256" key="14">
    <source>
        <dbReference type="PIRSR" id="PIRSR000168-2"/>
    </source>
</evidence>
<dbReference type="InterPro" id="IPR037069">
    <property type="entry name" value="AcylCoA_DH/ox_N_sf"/>
</dbReference>
<dbReference type="PANTHER" id="PTHR10909:SF352">
    <property type="entry name" value="ACYL-COENZYME A OXIDASE-LIKE PROTEIN"/>
    <property type="match status" value="1"/>
</dbReference>
<dbReference type="Pfam" id="PF22924">
    <property type="entry name" value="ACOX_C_alpha1"/>
    <property type="match status" value="1"/>
</dbReference>
<keyword evidence="8" id="KW-0276">Fatty acid metabolism</keyword>
<dbReference type="GO" id="GO:0071949">
    <property type="term" value="F:FAD binding"/>
    <property type="evidence" value="ECO:0007669"/>
    <property type="project" value="InterPro"/>
</dbReference>
<dbReference type="FunFam" id="2.40.110.10:FF:000003">
    <property type="entry name" value="Acyl-coenzyme A oxidase"/>
    <property type="match status" value="1"/>
</dbReference>
<dbReference type="SUPFAM" id="SSF56645">
    <property type="entry name" value="Acyl-CoA dehydrogenase NM domain-like"/>
    <property type="match status" value="1"/>
</dbReference>
<evidence type="ECO:0000259" key="15">
    <source>
        <dbReference type="Pfam" id="PF01756"/>
    </source>
</evidence>
<keyword evidence="20" id="KW-1185">Reference proteome</keyword>
<dbReference type="GO" id="GO:0055088">
    <property type="term" value="P:lipid homeostasis"/>
    <property type="evidence" value="ECO:0007669"/>
    <property type="project" value="TreeGrafter"/>
</dbReference>